<comment type="domain">
    <text evidence="8">The linker, or PAN3 interaction domain (PID), between the WD40 repeats and the pseudo-UCH domain mediates interaction with PAN3.</text>
</comment>
<keyword evidence="1 8" id="KW-0963">Cytoplasm</keyword>
<keyword evidence="3 8" id="KW-0507">mRNA processing</keyword>
<evidence type="ECO:0000313" key="12">
    <source>
        <dbReference type="Proteomes" id="UP001527925"/>
    </source>
</evidence>
<comment type="cofactor">
    <cofactor evidence="8">
        <name>a divalent metal cation</name>
        <dbReference type="ChEBI" id="CHEBI:60240"/>
    </cofactor>
    <text evidence="8">Binds 2 metal cations per subunit in the catalytic exonuclease domain.</text>
</comment>
<evidence type="ECO:0000256" key="1">
    <source>
        <dbReference type="ARBA" id="ARBA00022490"/>
    </source>
</evidence>
<dbReference type="GO" id="GO:0004535">
    <property type="term" value="F:poly(A)-specific ribonuclease activity"/>
    <property type="evidence" value="ECO:0007669"/>
    <property type="project" value="UniProtKB-EC"/>
</dbReference>
<feature type="region of interest" description="Disordered" evidence="9">
    <location>
        <begin position="1506"/>
        <end position="1534"/>
    </location>
</feature>
<feature type="binding site" evidence="8">
    <location>
        <position position="1288"/>
    </location>
    <ligand>
        <name>a divalent metal cation</name>
        <dbReference type="ChEBI" id="CHEBI:60240"/>
        <note>catalytic</note>
    </ligand>
</feature>
<dbReference type="SUPFAM" id="SSF53098">
    <property type="entry name" value="Ribonuclease H-like"/>
    <property type="match status" value="1"/>
</dbReference>
<protein>
    <recommendedName>
        <fullName evidence="8">PAN2-PAN3 deadenylation complex catalytic subunit PAN2</fullName>
        <ecNumber evidence="8">3.1.13.4</ecNumber>
    </recommendedName>
    <alternativeName>
        <fullName evidence="8">PAB1P-dependent poly(A)-specific ribonuclease</fullName>
    </alternativeName>
    <alternativeName>
        <fullName evidence="8">Poly(A)-nuclease deadenylation complex subunit 2</fullName>
        <shortName evidence="8">PAN deadenylation complex subunit 2</shortName>
    </alternativeName>
</protein>
<dbReference type="InterPro" id="IPR028889">
    <property type="entry name" value="USP"/>
</dbReference>
<comment type="function">
    <text evidence="8">Catalytic subunit of the poly(A)-nuclease (PAN) deadenylation complex, one of two cytoplasmic mRNA deadenylases involved in mRNA turnover. PAN specifically shortens poly(A) tails of RNA and the activity is stimulated by poly(A)-binding protein PAB1. PAN deadenylation is followed by rapid degradation of the shortened mRNA tails by the CCR4-NOT complex. Deadenylated mRNAs are then degraded by two alternative mechanisms, namely exosome-mediated 3'-5' exonucleolytic degradation, or deadenlyation-dependent mRNA decaping and subsequent 5'-3' exonucleolytic degradation by XRN1. May also be involved in post-transcriptional maturation of mRNA poly(A) tails.</text>
</comment>
<feature type="binding site" evidence="8">
    <location>
        <position position="1461"/>
    </location>
    <ligand>
        <name>a divalent metal cation</name>
        <dbReference type="ChEBI" id="CHEBI:60240"/>
        <note>catalytic</note>
    </ligand>
</feature>
<dbReference type="Gene3D" id="2.130.10.10">
    <property type="entry name" value="YVTN repeat-like/Quinoprotein amine dehydrogenase"/>
    <property type="match status" value="1"/>
</dbReference>
<keyword evidence="12" id="KW-1185">Reference proteome</keyword>
<dbReference type="EMBL" id="JADGIZ020000044">
    <property type="protein sequence ID" value="KAL2913587.1"/>
    <property type="molecule type" value="Genomic_DNA"/>
</dbReference>
<comment type="caution">
    <text evidence="11">The sequence shown here is derived from an EMBL/GenBank/DDBJ whole genome shotgun (WGS) entry which is preliminary data.</text>
</comment>
<reference evidence="11 12" key="1">
    <citation type="submission" date="2023-09" db="EMBL/GenBank/DDBJ databases">
        <title>Pangenome analysis of Batrachochytrium dendrobatidis and related Chytrids.</title>
        <authorList>
            <person name="Yacoub M.N."/>
            <person name="Stajich J.E."/>
            <person name="James T.Y."/>
        </authorList>
    </citation>
    <scope>NUCLEOTIDE SEQUENCE [LARGE SCALE GENOMIC DNA]</scope>
    <source>
        <strain evidence="11 12">JEL0888</strain>
    </source>
</reference>
<evidence type="ECO:0000256" key="3">
    <source>
        <dbReference type="ARBA" id="ARBA00022664"/>
    </source>
</evidence>
<evidence type="ECO:0000256" key="8">
    <source>
        <dbReference type="HAMAP-Rule" id="MF_03182"/>
    </source>
</evidence>
<dbReference type="InterPro" id="IPR038765">
    <property type="entry name" value="Papain-like_cys_pep_sf"/>
</dbReference>
<dbReference type="Pfam" id="PF00929">
    <property type="entry name" value="RNase_T"/>
    <property type="match status" value="1"/>
</dbReference>
<dbReference type="InterPro" id="IPR036397">
    <property type="entry name" value="RNaseH_sf"/>
</dbReference>
<dbReference type="SUPFAM" id="SSF50249">
    <property type="entry name" value="Nucleic acid-binding proteins"/>
    <property type="match status" value="1"/>
</dbReference>
<dbReference type="SUPFAM" id="SSF50978">
    <property type="entry name" value="WD40 repeat-like"/>
    <property type="match status" value="1"/>
</dbReference>
<evidence type="ECO:0000256" key="9">
    <source>
        <dbReference type="SAM" id="MobiDB-lite"/>
    </source>
</evidence>
<dbReference type="PANTHER" id="PTHR15728">
    <property type="entry name" value="DEADENYLATION COMPLEX CATALYTIC SUBUNIT PAN2"/>
    <property type="match status" value="1"/>
</dbReference>
<keyword evidence="6 8" id="KW-0378">Hydrolase</keyword>
<evidence type="ECO:0000313" key="11">
    <source>
        <dbReference type="EMBL" id="KAL2913587.1"/>
    </source>
</evidence>
<dbReference type="InterPro" id="IPR030843">
    <property type="entry name" value="PAN2"/>
</dbReference>
<gene>
    <name evidence="8 11" type="primary">PAN2</name>
    <name evidence="11" type="ORF">HK105_206889</name>
</gene>
<comment type="subunit">
    <text evidence="8">Forms a heterotrimer with an asymmetric homodimer of the regulatory subunit PAN3 to form the poly(A)-nuclease (PAN) deadenylation complex.</text>
</comment>
<feature type="binding site" evidence="8">
    <location>
        <position position="1397"/>
    </location>
    <ligand>
        <name>a divalent metal cation</name>
        <dbReference type="ChEBI" id="CHEBI:60240"/>
        <note>catalytic</note>
    </ligand>
</feature>
<dbReference type="InterPro" id="IPR012337">
    <property type="entry name" value="RNaseH-like_sf"/>
</dbReference>
<dbReference type="InterPro" id="IPR012340">
    <property type="entry name" value="NA-bd_OB-fold"/>
</dbReference>
<evidence type="ECO:0000256" key="5">
    <source>
        <dbReference type="ARBA" id="ARBA00022723"/>
    </source>
</evidence>
<dbReference type="InterPro" id="IPR036322">
    <property type="entry name" value="WD40_repeat_dom_sf"/>
</dbReference>
<keyword evidence="4 8" id="KW-0540">Nuclease</keyword>
<keyword evidence="5 8" id="KW-0479">Metal-binding</keyword>
<accession>A0ABR4N233</accession>
<evidence type="ECO:0000256" key="7">
    <source>
        <dbReference type="ARBA" id="ARBA00022839"/>
    </source>
</evidence>
<dbReference type="SUPFAM" id="SSF54001">
    <property type="entry name" value="Cysteine proteinases"/>
    <property type="match status" value="1"/>
</dbReference>
<keyword evidence="7 8" id="KW-0269">Exonuclease</keyword>
<feature type="region of interest" description="Disordered" evidence="9">
    <location>
        <begin position="788"/>
        <end position="818"/>
    </location>
</feature>
<dbReference type="InterPro" id="IPR048841">
    <property type="entry name" value="PAN2_N"/>
</dbReference>
<dbReference type="Gene3D" id="2.40.50.140">
    <property type="entry name" value="Nucleic acid-binding proteins"/>
    <property type="match status" value="1"/>
</dbReference>
<proteinExistence type="inferred from homology"/>
<dbReference type="Gene3D" id="3.90.70.10">
    <property type="entry name" value="Cysteine proteinases"/>
    <property type="match status" value="1"/>
</dbReference>
<dbReference type="PROSITE" id="PS50235">
    <property type="entry name" value="USP_3"/>
    <property type="match status" value="1"/>
</dbReference>
<dbReference type="Proteomes" id="UP001527925">
    <property type="component" value="Unassembled WGS sequence"/>
</dbReference>
<sequence>MTGERAAADAGAGRTAVQEQAPDSTLLLGVDTLMWAHAALFVADVLGCTEHPLARQHAEASGRSADEPAGVYMLWTHPIRTVRICGVVAMLQRQKTATVASVDDGTGVVPCVIWERSADGVLVKGSGAAGEPCKSADLRLGDLVTVMGRLSDFRGERQILVGSMRIESDGNVEAAEWLAALDLRTRVYRRPLAVPRAVADAAAAAHGAAAAADDAGGGASSLADAVLAHMDAQGERAVVSFRRACADPQLRAAAAAAAARAASAAAVDGAIAGAFRALVAAGAVFQRDAAADTYERVTHGGVLGPLLLAVFRAEARAGAAAGRGDAVPLDLAVLRLREYPELQRVPRARIVESVGLLVAAGDLFEANEGRFGVSNAGAPAGAVGPLWEERHRQHIATGRGGDVGISAVAFDQLEDLLWAGTNSGQVSSFLNTGSSMPRYTSFPAHRGSSVRQLLSNEQGVYSLSTTNVRLSNRRGFQTWNKLMPGAACMGFSGTTSELLVASAPPAGGEPVLSVLNLFRGSVVKEITVDQSIVAMKRGRLLVHATASGQVLLRDPKTMRAEHTIQAHAGGIADIDIIGSTLVTCGFFVRNGSPMVDPLVKIYDMRMMRPLAPIPFAAGASFVRFNPRIPTLVFSFAQSGKMQICDIMSPNYTSVTFLRAEVPGLLTGVDVSSSGEAFALADSASGISVWSNRQSFFFNQYSRPSDYCDMFTDKPTVQIFDATPLSAIGMPHYSAALLSMWPSDLFANVGRQPPRIPPEILKNVKMNDFVGYVQNTSLKRNQNLVLATRGGREQPKFRSQQQREKQRKSSVSLGQKQKPAHYPGIKAAAAASAAAAAATPGRVELGQGIPAFWRRVEIRYSKFGIEDFDFAFFNGTPYGGLETDIQNSYLNSLLQSLFFLRPLRELVKAHIRTNCARDPCLSCELGFLFRMLEDSKGVNCQASNFLRAFASVQQANALGVVETENSNPADTQSYSVLIQTVNRFLLEQIHQELGARAASTTTSTPSHEEGLADEYIKMLFGIPLETVTTCAMRHEQSRAATPFVLDLLYDSKASRRALEMPCWEGRAQPTPSTGFHALLQSSFHRESSTRAWCDQCQNYHQSTQSRRLKGLPTLLSINANATTDADLDVWISEDMNTFLPRSGDEYVVVDLEDPKIEIDLSSPDVAVYDLRAVVSEVVPDDEAPHLVSCINVSEDTQNPSWFIFNDFLVQEITHGEELQFEEWKTPAIIQYVRRRHELDKHFNLPSVEPDYSILVEDQKINQREDLLIRYQLFTPDEVPRTPGYICAIDTEFVAMSHGEAEIRSDGTKSTIRPPQYGLARVSVVRGSDETTAIPFIDDYIHIAGPIADYVTEFSGIKPGDLDVRTSQMPLVSLKVAYKKLRLLVDLGCVFVGHGLKGDCRTINILIPPHQIIDTVEIFHIKKHGRHAALLCCVLRAKLSLRFLVWFFFKEDIQLESHDSIEDARAALRIYRKYLEAMDNGTFEKLLEDIYEEGRVYNFRPPNAAMHMQQQAQQALQRQAHQRAGSHTRAPSSELL</sequence>
<comment type="activity regulation">
    <text evidence="8">Positively regulated by the regulatory subunit PAN3.</text>
</comment>
<dbReference type="PANTHER" id="PTHR15728:SF0">
    <property type="entry name" value="PAN2-PAN3 DEADENYLATION COMPLEX CATALYTIC SUBUNIT PAN2"/>
    <property type="match status" value="1"/>
</dbReference>
<name>A0ABR4N233_9FUNG</name>
<dbReference type="Pfam" id="PF20770">
    <property type="entry name" value="PAN2_N"/>
    <property type="match status" value="1"/>
</dbReference>
<organism evidence="11 12">
    <name type="scientific">Polyrhizophydium stewartii</name>
    <dbReference type="NCBI Taxonomy" id="2732419"/>
    <lineage>
        <taxon>Eukaryota</taxon>
        <taxon>Fungi</taxon>
        <taxon>Fungi incertae sedis</taxon>
        <taxon>Chytridiomycota</taxon>
        <taxon>Chytridiomycota incertae sedis</taxon>
        <taxon>Chytridiomycetes</taxon>
        <taxon>Rhizophydiales</taxon>
        <taxon>Rhizophydiales incertae sedis</taxon>
        <taxon>Polyrhizophydium</taxon>
    </lineage>
</organism>
<comment type="domain">
    <text evidence="8">Contains a pseudo-UCH domain. This ubiquitin C-terminal hydrolase (UCH)-like or ubiquitin specific protease (USP)-like domain is predicted to be catalytically inactive because it lacks the active site catalytic triad characteristic of thiol proteases, with residues at the equivalent structural positions that are incompatible with catalysis, and it cannot bind ubiquitin. It functions as a structural scaffold for intra- and intermolecular interactions in the complex.</text>
</comment>
<dbReference type="InterPro" id="IPR015943">
    <property type="entry name" value="WD40/YVTN_repeat-like_dom_sf"/>
</dbReference>
<evidence type="ECO:0000256" key="2">
    <source>
        <dbReference type="ARBA" id="ARBA00022574"/>
    </source>
</evidence>
<evidence type="ECO:0000256" key="4">
    <source>
        <dbReference type="ARBA" id="ARBA00022722"/>
    </source>
</evidence>
<feature type="domain" description="USP" evidence="10">
    <location>
        <begin position="878"/>
        <end position="1234"/>
    </location>
</feature>
<dbReference type="SMART" id="SM00479">
    <property type="entry name" value="EXOIII"/>
    <property type="match status" value="1"/>
</dbReference>
<dbReference type="CDD" id="cd06143">
    <property type="entry name" value="PAN2_exo"/>
    <property type="match status" value="1"/>
</dbReference>
<dbReference type="Pfam" id="PF13423">
    <property type="entry name" value="UCH_1"/>
    <property type="match status" value="1"/>
</dbReference>
<comment type="similarity">
    <text evidence="8">Belongs to the peptidase C19 family. PAN2 subfamily.</text>
</comment>
<feature type="compositionally biased region" description="Low complexity" evidence="9">
    <location>
        <begin position="1506"/>
        <end position="1517"/>
    </location>
</feature>
<dbReference type="InterPro" id="IPR028881">
    <property type="entry name" value="PAN2_UCH_dom"/>
</dbReference>
<keyword evidence="2" id="KW-0853">WD repeat</keyword>
<dbReference type="EC" id="3.1.13.4" evidence="8"/>
<feature type="binding site" evidence="8">
    <location>
        <position position="1290"/>
    </location>
    <ligand>
        <name>a divalent metal cation</name>
        <dbReference type="ChEBI" id="CHEBI:60240"/>
        <note>catalytic</note>
    </ligand>
</feature>
<dbReference type="InterPro" id="IPR050785">
    <property type="entry name" value="PAN2-PAN3_catalytic_subunit"/>
</dbReference>
<evidence type="ECO:0000256" key="6">
    <source>
        <dbReference type="ARBA" id="ARBA00022801"/>
    </source>
</evidence>
<comment type="catalytic activity">
    <reaction evidence="8">
        <text>Exonucleolytic cleavage of poly(A) to 5'-AMP.</text>
        <dbReference type="EC" id="3.1.13.4"/>
    </reaction>
</comment>
<dbReference type="HAMAP" id="MF_03182">
    <property type="entry name" value="PAN2"/>
    <property type="match status" value="1"/>
</dbReference>
<evidence type="ECO:0000259" key="10">
    <source>
        <dbReference type="PROSITE" id="PS50235"/>
    </source>
</evidence>
<dbReference type="InterPro" id="IPR013520">
    <property type="entry name" value="Ribonucl_H"/>
</dbReference>
<comment type="subcellular location">
    <subcellularLocation>
        <location evidence="8">Cytoplasm</location>
    </subcellularLocation>
</comment>
<feature type="compositionally biased region" description="Basic and acidic residues" evidence="9">
    <location>
        <begin position="789"/>
        <end position="803"/>
    </location>
</feature>
<comment type="caution">
    <text evidence="8">Lacks conserved residue(s) required for the propagation of feature annotation.</text>
</comment>
<dbReference type="Gene3D" id="3.30.420.10">
    <property type="entry name" value="Ribonuclease H-like superfamily/Ribonuclease H"/>
    <property type="match status" value="1"/>
</dbReference>